<protein>
    <submittedName>
        <fullName evidence="2">Uncharacterized protein</fullName>
    </submittedName>
</protein>
<evidence type="ECO:0000313" key="3">
    <source>
        <dbReference type="Proteomes" id="UP000622552"/>
    </source>
</evidence>
<dbReference type="AlphaFoldDB" id="A0A8J7G8G9"/>
<dbReference type="RefSeq" id="WP_267919923.1">
    <property type="nucleotide sequence ID" value="NZ_BONS01000004.1"/>
</dbReference>
<keyword evidence="1" id="KW-0812">Transmembrane</keyword>
<sequence length="43" mass="4558">MSRVRAFARRHAVVLGIVVVAAWIVAITWMIMANPVPGGGSPV</sequence>
<gene>
    <name evidence="2" type="ORF">IW245_001084</name>
</gene>
<organism evidence="2 3">
    <name type="scientific">Longispora fulva</name>
    <dbReference type="NCBI Taxonomy" id="619741"/>
    <lineage>
        <taxon>Bacteria</taxon>
        <taxon>Bacillati</taxon>
        <taxon>Actinomycetota</taxon>
        <taxon>Actinomycetes</taxon>
        <taxon>Micromonosporales</taxon>
        <taxon>Micromonosporaceae</taxon>
        <taxon>Longispora</taxon>
    </lineage>
</organism>
<evidence type="ECO:0000256" key="1">
    <source>
        <dbReference type="SAM" id="Phobius"/>
    </source>
</evidence>
<keyword evidence="1" id="KW-0472">Membrane</keyword>
<keyword evidence="1" id="KW-1133">Transmembrane helix</keyword>
<feature type="transmembrane region" description="Helical" evidence="1">
    <location>
        <begin position="12"/>
        <end position="32"/>
    </location>
</feature>
<comment type="caution">
    <text evidence="2">The sequence shown here is derived from an EMBL/GenBank/DDBJ whole genome shotgun (WGS) entry which is preliminary data.</text>
</comment>
<dbReference type="EMBL" id="JADOUF010000001">
    <property type="protein sequence ID" value="MBG6134890.1"/>
    <property type="molecule type" value="Genomic_DNA"/>
</dbReference>
<dbReference type="Proteomes" id="UP000622552">
    <property type="component" value="Unassembled WGS sequence"/>
</dbReference>
<proteinExistence type="predicted"/>
<name>A0A8J7G8G9_9ACTN</name>
<keyword evidence="3" id="KW-1185">Reference proteome</keyword>
<accession>A0A8J7G8G9</accession>
<evidence type="ECO:0000313" key="2">
    <source>
        <dbReference type="EMBL" id="MBG6134890.1"/>
    </source>
</evidence>
<reference evidence="2" key="1">
    <citation type="submission" date="2020-11" db="EMBL/GenBank/DDBJ databases">
        <title>Sequencing the genomes of 1000 actinobacteria strains.</title>
        <authorList>
            <person name="Klenk H.-P."/>
        </authorList>
    </citation>
    <scope>NUCLEOTIDE SEQUENCE</scope>
    <source>
        <strain evidence="2">DSM 45356</strain>
    </source>
</reference>